<keyword evidence="1" id="KW-0472">Membrane</keyword>
<protein>
    <submittedName>
        <fullName evidence="2">ATP synthase F0 subunit 8</fullName>
    </submittedName>
</protein>
<accession>A0A1J0M4H8</accession>
<keyword evidence="2" id="KW-0496">Mitochondrion</keyword>
<keyword evidence="1" id="KW-1133">Transmembrane helix</keyword>
<dbReference type="AlphaFoldDB" id="A0A1J0M4H8"/>
<name>A0A1J0M4H8_9NEOP</name>
<sequence length="59" mass="6978">MPQMAPMNWMSMYWGFIIILLLIGALNYYLSMSNMNSLSNMKSGVNMTNFMSKNMNWKW</sequence>
<feature type="transmembrane region" description="Helical" evidence="1">
    <location>
        <begin position="12"/>
        <end position="30"/>
    </location>
</feature>
<proteinExistence type="predicted"/>
<evidence type="ECO:0000313" key="2">
    <source>
        <dbReference type="EMBL" id="APD14906.1"/>
    </source>
</evidence>
<evidence type="ECO:0000256" key="1">
    <source>
        <dbReference type="SAM" id="Phobius"/>
    </source>
</evidence>
<organism evidence="2">
    <name type="scientific">Labidura japonica</name>
    <dbReference type="NCBI Taxonomy" id="761919"/>
    <lineage>
        <taxon>Eukaryota</taxon>
        <taxon>Metazoa</taxon>
        <taxon>Ecdysozoa</taxon>
        <taxon>Arthropoda</taxon>
        <taxon>Hexapoda</taxon>
        <taxon>Insecta</taxon>
        <taxon>Pterygota</taxon>
        <taxon>Neoptera</taxon>
        <taxon>Polyneoptera</taxon>
        <taxon>Dermaptera</taxon>
        <taxon>Neodermaptera</taxon>
        <taxon>Epidermaptera</taxon>
        <taxon>Anisolabidoidea</taxon>
        <taxon>Labiduridae</taxon>
        <taxon>Labidura</taxon>
    </lineage>
</organism>
<keyword evidence="1" id="KW-0812">Transmembrane</keyword>
<dbReference type="EMBL" id="KX673201">
    <property type="protein sequence ID" value="APD14906.1"/>
    <property type="molecule type" value="Genomic_DNA"/>
</dbReference>
<geneLocation type="mitochondrion" evidence="2"/>
<gene>
    <name evidence="2" type="primary">ATP8</name>
</gene>
<reference evidence="2" key="1">
    <citation type="journal article" date="2016" name="Sci. Rep.">
        <title>Molecular phylogeny of Polyneoptera (Insecta) inferred from expanded mitogenomic data.</title>
        <authorList>
            <person name="Song N."/>
            <person name="Li H."/>
            <person name="Song F."/>
            <person name="Cai W."/>
        </authorList>
    </citation>
    <scope>NUCLEOTIDE SEQUENCE</scope>
</reference>